<feature type="domain" description="Ketoreductase" evidence="6">
    <location>
        <begin position="37"/>
        <end position="217"/>
    </location>
</feature>
<dbReference type="InterPro" id="IPR036291">
    <property type="entry name" value="NAD(P)-bd_dom_sf"/>
</dbReference>
<evidence type="ECO:0000256" key="3">
    <source>
        <dbReference type="RuleBase" id="RU000363"/>
    </source>
</evidence>
<accession>A0ABN6RDS2</accession>
<dbReference type="EMBL" id="AP026560">
    <property type="protein sequence ID" value="BDP40803.1"/>
    <property type="molecule type" value="Genomic_DNA"/>
</dbReference>
<keyword evidence="5" id="KW-0732">Signal</keyword>
<dbReference type="SMART" id="SM00822">
    <property type="entry name" value="PKS_KR"/>
    <property type="match status" value="1"/>
</dbReference>
<dbReference type="SUPFAM" id="SSF51735">
    <property type="entry name" value="NAD(P)-binding Rossmann-fold domains"/>
    <property type="match status" value="1"/>
</dbReference>
<evidence type="ECO:0000256" key="2">
    <source>
        <dbReference type="ARBA" id="ARBA00023002"/>
    </source>
</evidence>
<dbReference type="Proteomes" id="UP001064971">
    <property type="component" value="Chromosome"/>
</dbReference>
<dbReference type="PANTHER" id="PTHR44196">
    <property type="entry name" value="DEHYDROGENASE/REDUCTASE SDR FAMILY MEMBER 7B"/>
    <property type="match status" value="1"/>
</dbReference>
<dbReference type="PRINTS" id="PR00081">
    <property type="entry name" value="GDHRDH"/>
</dbReference>
<proteinExistence type="inferred from homology"/>
<evidence type="ECO:0000256" key="4">
    <source>
        <dbReference type="SAM" id="MobiDB-lite"/>
    </source>
</evidence>
<sequence>MSRRSPLRPPKRLLLAAGLGLLAARRALATPYNLSGKRVLISGGSRGLGLALAREFTAHGARVVLMARSAAELGRAAADLRDRGATVHTVTGDLTVAADIERAVEETARVYGGLDVLANVAGLIQVGPLENMTEEDFREIMEINAFAPLRLTRAALPLLRASRGRVLIVSSIGGKVAVPHLAPYSFSKFAVTGLGQALRAELAREGVGVTTVHPWLMQTGSPRHALVKGQVKKEYTLFATLDNLPVLSLDTTVAARRIVNALVRGDAEAMIGGPALLMRYAQALAPQLTADLLALSNRFLPGPSTGDRAVPGASVETPLTQKNPIKQAAEAEFNEGGSVTPGREGPS</sequence>
<evidence type="ECO:0000259" key="6">
    <source>
        <dbReference type="SMART" id="SM00822"/>
    </source>
</evidence>
<feature type="region of interest" description="Disordered" evidence="4">
    <location>
        <begin position="305"/>
        <end position="325"/>
    </location>
</feature>
<comment type="similarity">
    <text evidence="1 3">Belongs to the short-chain dehydrogenases/reductases (SDR) family.</text>
</comment>
<feature type="chain" id="PRO_5046495728" evidence="5">
    <location>
        <begin position="30"/>
        <end position="347"/>
    </location>
</feature>
<evidence type="ECO:0000256" key="1">
    <source>
        <dbReference type="ARBA" id="ARBA00006484"/>
    </source>
</evidence>
<dbReference type="Pfam" id="PF00106">
    <property type="entry name" value="adh_short"/>
    <property type="match status" value="1"/>
</dbReference>
<evidence type="ECO:0000313" key="8">
    <source>
        <dbReference type="Proteomes" id="UP001064971"/>
    </source>
</evidence>
<dbReference type="Gene3D" id="3.40.50.720">
    <property type="entry name" value="NAD(P)-binding Rossmann-like Domain"/>
    <property type="match status" value="1"/>
</dbReference>
<keyword evidence="8" id="KW-1185">Reference proteome</keyword>
<organism evidence="7 8">
    <name type="scientific">Deinococcus aetherius</name>
    <dbReference type="NCBI Taxonomy" id="200252"/>
    <lineage>
        <taxon>Bacteria</taxon>
        <taxon>Thermotogati</taxon>
        <taxon>Deinococcota</taxon>
        <taxon>Deinococci</taxon>
        <taxon>Deinococcales</taxon>
        <taxon>Deinococcaceae</taxon>
        <taxon>Deinococcus</taxon>
    </lineage>
</organism>
<dbReference type="PRINTS" id="PR00080">
    <property type="entry name" value="SDRFAMILY"/>
</dbReference>
<dbReference type="InterPro" id="IPR057326">
    <property type="entry name" value="KR_dom"/>
</dbReference>
<protein>
    <submittedName>
        <fullName evidence="7">Ketoacyl reductase</fullName>
    </submittedName>
</protein>
<evidence type="ECO:0000256" key="5">
    <source>
        <dbReference type="SAM" id="SignalP"/>
    </source>
</evidence>
<name>A0ABN6RDS2_9DEIO</name>
<evidence type="ECO:0000313" key="7">
    <source>
        <dbReference type="EMBL" id="BDP40803.1"/>
    </source>
</evidence>
<gene>
    <name evidence="7" type="ORF">DAETH_07720</name>
</gene>
<keyword evidence="2" id="KW-0560">Oxidoreductase</keyword>
<dbReference type="InterPro" id="IPR002347">
    <property type="entry name" value="SDR_fam"/>
</dbReference>
<reference evidence="7" key="1">
    <citation type="submission" date="2022-07" db="EMBL/GenBank/DDBJ databases">
        <title>Complete Genome Sequence of the Radioresistant Bacterium Deinococcus aetherius ST0316, Isolated from the Air Dust collected in Lower Stratosphere above Japan.</title>
        <authorList>
            <person name="Satoh K."/>
            <person name="Hagiwara K."/>
            <person name="Katsumata K."/>
            <person name="Kubo A."/>
            <person name="Yokobori S."/>
            <person name="Yamagishi A."/>
            <person name="Oono Y."/>
            <person name="Narumi I."/>
        </authorList>
    </citation>
    <scope>NUCLEOTIDE SEQUENCE</scope>
    <source>
        <strain evidence="7">ST0316</strain>
    </source>
</reference>
<feature type="signal peptide" evidence="5">
    <location>
        <begin position="1"/>
        <end position="29"/>
    </location>
</feature>
<dbReference type="PANTHER" id="PTHR44196:SF1">
    <property type="entry name" value="DEHYDROGENASE_REDUCTASE SDR FAMILY MEMBER 7B"/>
    <property type="match status" value="1"/>
</dbReference>